<protein>
    <submittedName>
        <fullName evidence="1">Uncharacterized protein</fullName>
    </submittedName>
</protein>
<organism evidence="1 2">
    <name type="scientific">Hebeloma cylindrosporum</name>
    <dbReference type="NCBI Taxonomy" id="76867"/>
    <lineage>
        <taxon>Eukaryota</taxon>
        <taxon>Fungi</taxon>
        <taxon>Dikarya</taxon>
        <taxon>Basidiomycota</taxon>
        <taxon>Agaricomycotina</taxon>
        <taxon>Agaricomycetes</taxon>
        <taxon>Agaricomycetidae</taxon>
        <taxon>Agaricales</taxon>
        <taxon>Agaricineae</taxon>
        <taxon>Hymenogastraceae</taxon>
        <taxon>Hebeloma</taxon>
    </lineage>
</organism>
<keyword evidence="2" id="KW-1185">Reference proteome</keyword>
<evidence type="ECO:0000313" key="1">
    <source>
        <dbReference type="EMBL" id="KIM36477.1"/>
    </source>
</evidence>
<reference evidence="1 2" key="1">
    <citation type="submission" date="2014-04" db="EMBL/GenBank/DDBJ databases">
        <authorList>
            <consortium name="DOE Joint Genome Institute"/>
            <person name="Kuo A."/>
            <person name="Gay G."/>
            <person name="Dore J."/>
            <person name="Kohler A."/>
            <person name="Nagy L.G."/>
            <person name="Floudas D."/>
            <person name="Copeland A."/>
            <person name="Barry K.W."/>
            <person name="Cichocki N."/>
            <person name="Veneault-Fourrey C."/>
            <person name="LaButti K."/>
            <person name="Lindquist E.A."/>
            <person name="Lipzen A."/>
            <person name="Lundell T."/>
            <person name="Morin E."/>
            <person name="Murat C."/>
            <person name="Sun H."/>
            <person name="Tunlid A."/>
            <person name="Henrissat B."/>
            <person name="Grigoriev I.V."/>
            <person name="Hibbett D.S."/>
            <person name="Martin F."/>
            <person name="Nordberg H.P."/>
            <person name="Cantor M.N."/>
            <person name="Hua S.X."/>
        </authorList>
    </citation>
    <scope>NUCLEOTIDE SEQUENCE [LARGE SCALE GENOMIC DNA]</scope>
    <source>
        <strain evidence="2">h7</strain>
    </source>
</reference>
<dbReference type="HOGENOM" id="CLU_018544_14_1_1"/>
<evidence type="ECO:0000313" key="2">
    <source>
        <dbReference type="Proteomes" id="UP000053424"/>
    </source>
</evidence>
<accession>A0A0C2Y5Z3</accession>
<dbReference type="OrthoDB" id="3016965at2759"/>
<sequence>MSASHSPQEREKLLQSIVQSLQSKYSPNGCSESATPGRFCESCAQLEAVDEDLFAHLKEVNKLLRKRTETKERVNQHHDRVTRRLPVEVVSYIFSIYTDDLNSAFDPRNPIVKPGPLLLGAVSRSWRRAAFSTPKLWNTISIQILSNDNLTTKVELTKEWLDRSRQLPLNLSLFYQTSDMVESEHDALAPLFSMLQSLSPRWSMLVLRIPPMLFPTFIGEVTCAPILQTLKLIDDSSGEGYFSLNTPLLRHLDMQLSIPISEIFIEWSTLTSVETDWVTTRDFLDVLRFSETLESFRVSSLVKDQSHSPPTTISLTHSALRELHLETYGQGMLPRSELVAMLNLVTFPSLEKFRYHSGGANSFPNSAAIPFHALSLSTYPF</sequence>
<proteinExistence type="predicted"/>
<name>A0A0C2Y5Z3_HEBCY</name>
<gene>
    <name evidence="1" type="ORF">M413DRAFT_290777</name>
</gene>
<dbReference type="EMBL" id="KN831805">
    <property type="protein sequence ID" value="KIM36477.1"/>
    <property type="molecule type" value="Genomic_DNA"/>
</dbReference>
<dbReference type="Proteomes" id="UP000053424">
    <property type="component" value="Unassembled WGS sequence"/>
</dbReference>
<dbReference type="AlphaFoldDB" id="A0A0C2Y5Z3"/>
<reference evidence="2" key="2">
    <citation type="submission" date="2015-01" db="EMBL/GenBank/DDBJ databases">
        <title>Evolutionary Origins and Diversification of the Mycorrhizal Mutualists.</title>
        <authorList>
            <consortium name="DOE Joint Genome Institute"/>
            <consortium name="Mycorrhizal Genomics Consortium"/>
            <person name="Kohler A."/>
            <person name="Kuo A."/>
            <person name="Nagy L.G."/>
            <person name="Floudas D."/>
            <person name="Copeland A."/>
            <person name="Barry K.W."/>
            <person name="Cichocki N."/>
            <person name="Veneault-Fourrey C."/>
            <person name="LaButti K."/>
            <person name="Lindquist E.A."/>
            <person name="Lipzen A."/>
            <person name="Lundell T."/>
            <person name="Morin E."/>
            <person name="Murat C."/>
            <person name="Riley R."/>
            <person name="Ohm R."/>
            <person name="Sun H."/>
            <person name="Tunlid A."/>
            <person name="Henrissat B."/>
            <person name="Grigoriev I.V."/>
            <person name="Hibbett D.S."/>
            <person name="Martin F."/>
        </authorList>
    </citation>
    <scope>NUCLEOTIDE SEQUENCE [LARGE SCALE GENOMIC DNA]</scope>
    <source>
        <strain evidence="2">h7</strain>
    </source>
</reference>